<sequence>MPYGKLIRPVICYILWNFKLAAFEKTTREVDEQEPIVSRTGVLQNDEFKQNIFR</sequence>
<organism evidence="1">
    <name type="scientific">Loa loa</name>
    <name type="common">Eye worm</name>
    <name type="synonym">Filaria loa</name>
    <dbReference type="NCBI Taxonomy" id="7209"/>
    <lineage>
        <taxon>Eukaryota</taxon>
        <taxon>Metazoa</taxon>
        <taxon>Ecdysozoa</taxon>
        <taxon>Nematoda</taxon>
        <taxon>Chromadorea</taxon>
        <taxon>Rhabditida</taxon>
        <taxon>Spirurina</taxon>
        <taxon>Spiruromorpha</taxon>
        <taxon>Filarioidea</taxon>
        <taxon>Onchocercidae</taxon>
        <taxon>Loa</taxon>
    </lineage>
</organism>
<dbReference type="InParanoid" id="A0A1S0TZU6"/>
<dbReference type="EMBL" id="JH712123">
    <property type="protein sequence ID" value="EFO22204.1"/>
    <property type="molecule type" value="Genomic_DNA"/>
</dbReference>
<accession>A0A1S0TZU6</accession>
<name>A0A1S0TZU6_LOALO</name>
<dbReference type="AlphaFoldDB" id="A0A1S0TZU6"/>
<protein>
    <submittedName>
        <fullName evidence="1">Uncharacterized protein</fullName>
    </submittedName>
</protein>
<reference evidence="1" key="1">
    <citation type="submission" date="2012-04" db="EMBL/GenBank/DDBJ databases">
        <title>The Genome Sequence of Loa loa.</title>
        <authorList>
            <consortium name="The Broad Institute Genome Sequencing Platform"/>
            <consortium name="Broad Institute Genome Sequencing Center for Infectious Disease"/>
            <person name="Nutman T.B."/>
            <person name="Fink D.L."/>
            <person name="Russ C."/>
            <person name="Young S."/>
            <person name="Zeng Q."/>
            <person name="Gargeya S."/>
            <person name="Alvarado L."/>
            <person name="Berlin A."/>
            <person name="Chapman S.B."/>
            <person name="Chen Z."/>
            <person name="Freedman E."/>
            <person name="Gellesch M."/>
            <person name="Goldberg J."/>
            <person name="Griggs A."/>
            <person name="Gujja S."/>
            <person name="Heilman E.R."/>
            <person name="Heiman D."/>
            <person name="Howarth C."/>
            <person name="Mehta T."/>
            <person name="Neiman D."/>
            <person name="Pearson M."/>
            <person name="Roberts A."/>
            <person name="Saif S."/>
            <person name="Shea T."/>
            <person name="Shenoy N."/>
            <person name="Sisk P."/>
            <person name="Stolte C."/>
            <person name="Sykes S."/>
            <person name="White J."/>
            <person name="Yandava C."/>
            <person name="Haas B."/>
            <person name="Henn M.R."/>
            <person name="Nusbaum C."/>
            <person name="Birren B."/>
        </authorList>
    </citation>
    <scope>NUCLEOTIDE SEQUENCE [LARGE SCALE GENOMIC DNA]</scope>
</reference>
<proteinExistence type="predicted"/>
<dbReference type="RefSeq" id="XP_003141869.1">
    <property type="nucleotide sequence ID" value="XM_003141821.1"/>
</dbReference>
<dbReference type="CTD" id="9943696"/>
<evidence type="ECO:0000313" key="1">
    <source>
        <dbReference type="EMBL" id="EFO22204.1"/>
    </source>
</evidence>
<dbReference type="KEGG" id="loa:LOAG_06285"/>
<dbReference type="GeneID" id="9943696"/>
<gene>
    <name evidence="1" type="ORF">LOAG_06285</name>
</gene>